<gene>
    <name evidence="2" type="ORF">KOW79_003637</name>
</gene>
<sequence length="84" mass="8414">MDPTATDTICQLVSAIQGVLPGLQESTASQPATTTVPTASQPSAAADSIVAAHPPPNLEVAYPTGPMATPSSYSGPAKVLDHLC</sequence>
<dbReference type="AlphaFoldDB" id="A0A9D3SR54"/>
<evidence type="ECO:0000313" key="3">
    <source>
        <dbReference type="Proteomes" id="UP000824219"/>
    </source>
</evidence>
<protein>
    <submittedName>
        <fullName evidence="2">Uncharacterized protein</fullName>
    </submittedName>
</protein>
<dbReference type="Proteomes" id="UP000824219">
    <property type="component" value="Linkage Group LG04"/>
</dbReference>
<dbReference type="OrthoDB" id="8983419at2759"/>
<name>A0A9D3SR54_9TELE</name>
<dbReference type="EMBL" id="JAHKSW010000004">
    <property type="protein sequence ID" value="KAG7333502.1"/>
    <property type="molecule type" value="Genomic_DNA"/>
</dbReference>
<feature type="compositionally biased region" description="Polar residues" evidence="1">
    <location>
        <begin position="24"/>
        <end position="43"/>
    </location>
</feature>
<comment type="caution">
    <text evidence="2">The sequence shown here is derived from an EMBL/GenBank/DDBJ whole genome shotgun (WGS) entry which is preliminary data.</text>
</comment>
<feature type="region of interest" description="Disordered" evidence="1">
    <location>
        <begin position="24"/>
        <end position="47"/>
    </location>
</feature>
<evidence type="ECO:0000313" key="2">
    <source>
        <dbReference type="EMBL" id="KAG7333502.1"/>
    </source>
</evidence>
<organism evidence="2 3">
    <name type="scientific">Hemibagrus wyckioides</name>
    <dbReference type="NCBI Taxonomy" id="337641"/>
    <lineage>
        <taxon>Eukaryota</taxon>
        <taxon>Metazoa</taxon>
        <taxon>Chordata</taxon>
        <taxon>Craniata</taxon>
        <taxon>Vertebrata</taxon>
        <taxon>Euteleostomi</taxon>
        <taxon>Actinopterygii</taxon>
        <taxon>Neopterygii</taxon>
        <taxon>Teleostei</taxon>
        <taxon>Ostariophysi</taxon>
        <taxon>Siluriformes</taxon>
        <taxon>Bagridae</taxon>
        <taxon>Hemibagrus</taxon>
    </lineage>
</organism>
<keyword evidence="3" id="KW-1185">Reference proteome</keyword>
<evidence type="ECO:0000256" key="1">
    <source>
        <dbReference type="SAM" id="MobiDB-lite"/>
    </source>
</evidence>
<reference evidence="2 3" key="1">
    <citation type="submission" date="2021-06" db="EMBL/GenBank/DDBJ databases">
        <title>Chromosome-level genome assembly of the red-tail catfish (Hemibagrus wyckioides).</title>
        <authorList>
            <person name="Shao F."/>
        </authorList>
    </citation>
    <scope>NUCLEOTIDE SEQUENCE [LARGE SCALE GENOMIC DNA]</scope>
    <source>
        <strain evidence="2">EC202008001</strain>
        <tissue evidence="2">Blood</tissue>
    </source>
</reference>
<accession>A0A9D3SR54</accession>
<proteinExistence type="predicted"/>